<dbReference type="AlphaFoldDB" id="A0AAD4QMX4"/>
<evidence type="ECO:0000313" key="2">
    <source>
        <dbReference type="EMBL" id="KAI0299641.1"/>
    </source>
</evidence>
<name>A0AAD4QMX4_9AGAM</name>
<reference evidence="2" key="1">
    <citation type="journal article" date="2022" name="New Phytol.">
        <title>Evolutionary transition to the ectomycorrhizal habit in the genomes of a hyperdiverse lineage of mushroom-forming fungi.</title>
        <authorList>
            <person name="Looney B."/>
            <person name="Miyauchi S."/>
            <person name="Morin E."/>
            <person name="Drula E."/>
            <person name="Courty P.E."/>
            <person name="Kohler A."/>
            <person name="Kuo A."/>
            <person name="LaButti K."/>
            <person name="Pangilinan J."/>
            <person name="Lipzen A."/>
            <person name="Riley R."/>
            <person name="Andreopoulos W."/>
            <person name="He G."/>
            <person name="Johnson J."/>
            <person name="Nolan M."/>
            <person name="Tritt A."/>
            <person name="Barry K.W."/>
            <person name="Grigoriev I.V."/>
            <person name="Nagy L.G."/>
            <person name="Hibbett D."/>
            <person name="Henrissat B."/>
            <person name="Matheny P.B."/>
            <person name="Labbe J."/>
            <person name="Martin F.M."/>
        </authorList>
    </citation>
    <scope>NUCLEOTIDE SEQUENCE</scope>
    <source>
        <strain evidence="2">BPL690</strain>
    </source>
</reference>
<dbReference type="EMBL" id="WTXG01000022">
    <property type="protein sequence ID" value="KAI0299641.1"/>
    <property type="molecule type" value="Genomic_DNA"/>
</dbReference>
<sequence>MERKEEELGRSRYLDTGDPRRPLPAITSPGPPFLISFSPAHATWLPVWKWALTLLRSWLNRSESPVVRVMRQLRHNCEAKKEQIRFLGPKPSTRRHEKATETKKRGIALRALPSCSLEHERGGLEWRKRIKSYHSLFQSSDLKSWDRLTGEPGLCDRPACYPALPWALLYSKAQA</sequence>
<evidence type="ECO:0000256" key="1">
    <source>
        <dbReference type="SAM" id="MobiDB-lite"/>
    </source>
</evidence>
<accession>A0AAD4QMX4</accession>
<feature type="region of interest" description="Disordered" evidence="1">
    <location>
        <begin position="1"/>
        <end position="24"/>
    </location>
</feature>
<comment type="caution">
    <text evidence="2">The sequence shown here is derived from an EMBL/GenBank/DDBJ whole genome shotgun (WGS) entry which is preliminary data.</text>
</comment>
<evidence type="ECO:0000313" key="3">
    <source>
        <dbReference type="Proteomes" id="UP001203297"/>
    </source>
</evidence>
<gene>
    <name evidence="2" type="ORF">B0F90DRAFT_597681</name>
</gene>
<feature type="compositionally biased region" description="Basic and acidic residues" evidence="1">
    <location>
        <begin position="1"/>
        <end position="21"/>
    </location>
</feature>
<dbReference type="Proteomes" id="UP001203297">
    <property type="component" value="Unassembled WGS sequence"/>
</dbReference>
<keyword evidence="3" id="KW-1185">Reference proteome</keyword>
<protein>
    <submittedName>
        <fullName evidence="2">Uncharacterized protein</fullName>
    </submittedName>
</protein>
<proteinExistence type="predicted"/>
<organism evidence="2 3">
    <name type="scientific">Multifurca ochricompacta</name>
    <dbReference type="NCBI Taxonomy" id="376703"/>
    <lineage>
        <taxon>Eukaryota</taxon>
        <taxon>Fungi</taxon>
        <taxon>Dikarya</taxon>
        <taxon>Basidiomycota</taxon>
        <taxon>Agaricomycotina</taxon>
        <taxon>Agaricomycetes</taxon>
        <taxon>Russulales</taxon>
        <taxon>Russulaceae</taxon>
        <taxon>Multifurca</taxon>
    </lineage>
</organism>